<keyword evidence="1" id="KW-0596">Phosphopantetheine</keyword>
<evidence type="ECO:0000259" key="4">
    <source>
        <dbReference type="Pfam" id="PF07993"/>
    </source>
</evidence>
<proteinExistence type="predicted"/>
<evidence type="ECO:0000256" key="1">
    <source>
        <dbReference type="ARBA" id="ARBA00022450"/>
    </source>
</evidence>
<dbReference type="Gene3D" id="3.40.50.12780">
    <property type="entry name" value="N-terminal domain of ligase-like"/>
    <property type="match status" value="1"/>
</dbReference>
<dbReference type="SUPFAM" id="SSF56801">
    <property type="entry name" value="Acetyl-CoA synthetase-like"/>
    <property type="match status" value="1"/>
</dbReference>
<dbReference type="Proteomes" id="UP001050691">
    <property type="component" value="Unassembled WGS sequence"/>
</dbReference>
<organism evidence="5 6">
    <name type="scientific">Clathrus columnatus</name>
    <dbReference type="NCBI Taxonomy" id="1419009"/>
    <lineage>
        <taxon>Eukaryota</taxon>
        <taxon>Fungi</taxon>
        <taxon>Dikarya</taxon>
        <taxon>Basidiomycota</taxon>
        <taxon>Agaricomycotina</taxon>
        <taxon>Agaricomycetes</taxon>
        <taxon>Phallomycetidae</taxon>
        <taxon>Phallales</taxon>
        <taxon>Clathraceae</taxon>
        <taxon>Clathrus</taxon>
    </lineage>
</organism>
<dbReference type="InterPro" id="IPR013120">
    <property type="entry name" value="FAR_NAD-bd"/>
</dbReference>
<dbReference type="AlphaFoldDB" id="A0AAV5AI99"/>
<evidence type="ECO:0000313" key="5">
    <source>
        <dbReference type="EMBL" id="GJJ11665.1"/>
    </source>
</evidence>
<dbReference type="Pfam" id="PF00501">
    <property type="entry name" value="AMP-binding"/>
    <property type="match status" value="1"/>
</dbReference>
<evidence type="ECO:0000256" key="2">
    <source>
        <dbReference type="ARBA" id="ARBA00022553"/>
    </source>
</evidence>
<keyword evidence="2" id="KW-0597">Phosphoprotein</keyword>
<accession>A0AAV5AI99</accession>
<dbReference type="Gene3D" id="3.40.50.720">
    <property type="entry name" value="NAD(P)-binding Rossmann-like Domain"/>
    <property type="match status" value="1"/>
</dbReference>
<dbReference type="Pfam" id="PF07993">
    <property type="entry name" value="NAD_binding_4"/>
    <property type="match status" value="1"/>
</dbReference>
<feature type="domain" description="AMP-dependent synthetase/ligase" evidence="3">
    <location>
        <begin position="116"/>
        <end position="359"/>
    </location>
</feature>
<evidence type="ECO:0000313" key="6">
    <source>
        <dbReference type="Proteomes" id="UP001050691"/>
    </source>
</evidence>
<dbReference type="InterPro" id="IPR051414">
    <property type="entry name" value="Adenylate-forming_Reductase"/>
</dbReference>
<dbReference type="InterPro" id="IPR036291">
    <property type="entry name" value="NAD(P)-bd_dom_sf"/>
</dbReference>
<dbReference type="InterPro" id="IPR000873">
    <property type="entry name" value="AMP-dep_synth/lig_dom"/>
</dbReference>
<dbReference type="PANTHER" id="PTHR43439">
    <property type="entry name" value="PHENYLACETATE-COENZYME A LIGASE"/>
    <property type="match status" value="1"/>
</dbReference>
<reference evidence="5" key="1">
    <citation type="submission" date="2021-10" db="EMBL/GenBank/DDBJ databases">
        <title>De novo Genome Assembly of Clathrus columnatus (Basidiomycota, Fungi) Using Illumina and Nanopore Sequence Data.</title>
        <authorList>
            <person name="Ogiso-Tanaka E."/>
            <person name="Itagaki H."/>
            <person name="Hosoya T."/>
            <person name="Hosaka K."/>
        </authorList>
    </citation>
    <scope>NUCLEOTIDE SEQUENCE</scope>
    <source>
        <strain evidence="5">MO-923</strain>
    </source>
</reference>
<keyword evidence="6" id="KW-1185">Reference proteome</keyword>
<feature type="domain" description="Thioester reductase (TE)" evidence="4">
    <location>
        <begin position="735"/>
        <end position="974"/>
    </location>
</feature>
<dbReference type="SUPFAM" id="SSF51735">
    <property type="entry name" value="NAD(P)-binding Rossmann-fold domains"/>
    <property type="match status" value="1"/>
</dbReference>
<dbReference type="Pfam" id="PF23562">
    <property type="entry name" value="AMP-binding_C_3"/>
    <property type="match status" value="1"/>
</dbReference>
<name>A0AAV5AI99_9AGAM</name>
<sequence length="1105" mass="123523">MSDYSSLFTLPPKDHEYTIDQLYQWHSVHSSKAPTFIYPDENRNNELVEITWTKLEKAILTGVQIIRDRIPECCNGDPNSKPFIVGVLATTNIITYTAMLYAHLRLSHSTTGRPLVPFLISPRNSPTVVQHIVQESGALYLWTSEGPMKAIAEEAVNSMPEGKRPTILSMPSFEDLYSENISVVVPTKPEFDTVVVDKPALILHSSGSTAFPKLRTLTHRMLREWCMTFEWSEFNMFGQILGAHAPPIFHAMGVFVSSWAAASGLIRAVQYPKATFTPLTAESYLEQVIIAKATVVYCVPSYLEEWAKKPETFPVLRKLNGIFWGGAPLSNEAEKTLFNAGAPLFMVFGLTEFGMPVNYPAKPYPEGGDYFKFSIQVEPILVPQEGEEDVYEVVMKDTPLFHITNFTSEIDGVPVYETNDLVQPHPINRELYRVIGRKDDQLMLSTGEKTNPGPLVFIVNPCETLETIIQRDSHVQAALYFGRGRISNGVLIQPKSHEEVEKLGIEAFRNLIWPSIQKANEYAPAHSRVFKEMILISSAEKPFAYTAKNTPRRGIVLKAYDKEIDDLYKLVEQSSNVDLPVPLGTYPGGGWTMEEGLEFVRKAVYKILGEIHGMTDEDDIFTFNCDSLQATMIKNTILHALRQVTPVAVVQALPGNFVYQHPTIRSLANFATIISQSRGNTIDTSLSAPAPEIGDKERHQRMEDLIKKYTQQWPVHTPRPVTIKEDDGSGDVVLLTGSTGGLGSQLLARLLVSHQVSKVYAFNRPQQQKSSYERHVEVFLDRGNDVELLKSSKLVFVEGDTSVDGFGIDLELFNEIRNSVTTVIHNAWRVDFNISLSSFEPAIRGVRKLIDFALGSPRTEPPRILFTSSIGIVKTWLNIPAIKEEPITDLNVINTNGYSESKWVCERILTIAEQETSLKPVIIRVGQLSGGLNGHWNVKEWFSGLVRASQIIGAVPENDGVVSFVPIHIAASAILELRHTSIGFAHLVHPRPSSWKDLIGHITDILHVPTTISYSEWFKRLESLPRTEESLKANPALHLVDFYGGCIPPSEVENRESRDAIGLATYETTRTVSACVSLSPPYLPVLSKEEVEGWIGYWRVKGALD</sequence>
<dbReference type="InterPro" id="IPR042099">
    <property type="entry name" value="ANL_N_sf"/>
</dbReference>
<gene>
    <name evidence="5" type="ORF">Clacol_005901</name>
</gene>
<dbReference type="PANTHER" id="PTHR43439:SF2">
    <property type="entry name" value="ENZYME, PUTATIVE (JCVI)-RELATED"/>
    <property type="match status" value="1"/>
</dbReference>
<comment type="caution">
    <text evidence="5">The sequence shown here is derived from an EMBL/GenBank/DDBJ whole genome shotgun (WGS) entry which is preliminary data.</text>
</comment>
<dbReference type="EMBL" id="BPWL01000006">
    <property type="protein sequence ID" value="GJJ11665.1"/>
    <property type="molecule type" value="Genomic_DNA"/>
</dbReference>
<protein>
    <submittedName>
        <fullName evidence="5">NRPS-like protein biosynthetic cluster</fullName>
    </submittedName>
</protein>
<evidence type="ECO:0000259" key="3">
    <source>
        <dbReference type="Pfam" id="PF00501"/>
    </source>
</evidence>